<reference evidence="1 2" key="1">
    <citation type="journal article" date="2019" name="Int. J. Syst. Evol. Microbiol.">
        <title>The Global Catalogue of Microorganisms (GCM) 10K type strain sequencing project: providing services to taxonomists for standard genome sequencing and annotation.</title>
        <authorList>
            <consortium name="The Broad Institute Genomics Platform"/>
            <consortium name="The Broad Institute Genome Sequencing Center for Infectious Disease"/>
            <person name="Wu L."/>
            <person name="Ma J."/>
        </authorList>
    </citation>
    <scope>NUCLEOTIDE SEQUENCE [LARGE SCALE GENOMIC DNA]</scope>
    <source>
        <strain evidence="1 2">XZYJ18</strain>
    </source>
</reference>
<evidence type="ECO:0000313" key="2">
    <source>
        <dbReference type="Proteomes" id="UP001595945"/>
    </source>
</evidence>
<evidence type="ECO:0008006" key="3">
    <source>
        <dbReference type="Google" id="ProtNLM"/>
    </source>
</evidence>
<dbReference type="GeneID" id="73045687"/>
<comment type="caution">
    <text evidence="1">The sequence shown here is derived from an EMBL/GenBank/DDBJ whole genome shotgun (WGS) entry which is preliminary data.</text>
</comment>
<dbReference type="Proteomes" id="UP001595945">
    <property type="component" value="Unassembled WGS sequence"/>
</dbReference>
<protein>
    <recommendedName>
        <fullName evidence="3">SipW-cognate class signal peptide</fullName>
    </recommendedName>
</protein>
<organism evidence="1 2">
    <name type="scientific">Halorussus aquaticus</name>
    <dbReference type="NCBI Taxonomy" id="2953748"/>
    <lineage>
        <taxon>Archaea</taxon>
        <taxon>Methanobacteriati</taxon>
        <taxon>Methanobacteriota</taxon>
        <taxon>Stenosarchaea group</taxon>
        <taxon>Halobacteria</taxon>
        <taxon>Halobacteriales</taxon>
        <taxon>Haladaptataceae</taxon>
        <taxon>Halorussus</taxon>
    </lineage>
</organism>
<sequence length="262" mass="27556">MNDKDRTTIPRRKAILTTAGIGSALLGVPGAASAGDGSDSFDPDEHSKYILDEEYWRNEDGEVVFDHANFEQWEIVPKAKQGQSAGAQTADASATPEIYLGTHKNATRRTGPAVVNVGDAMTNGQVSTMGSDTRVTLVSGSIPDYVPGIGGTTWGINAGVTFNISALSVDISINLRVGNTQIVLWGWSLGPEGDKGTCMSVTPSQFPVEVEPCIDVTFDGDTLRFGGSVSLCAPPTDPCPGFNCQYCITGVSVSAPPIEAPW</sequence>
<accession>A0ABD5PZD5</accession>
<evidence type="ECO:0000313" key="1">
    <source>
        <dbReference type="EMBL" id="MFC4823266.1"/>
    </source>
</evidence>
<name>A0ABD5PZD5_9EURY</name>
<gene>
    <name evidence="1" type="ORF">ACFO9K_03215</name>
</gene>
<proteinExistence type="predicted"/>
<dbReference type="AlphaFoldDB" id="A0ABD5PZD5"/>
<keyword evidence="2" id="KW-1185">Reference proteome</keyword>
<dbReference type="EMBL" id="JBHSHT010000001">
    <property type="protein sequence ID" value="MFC4823266.1"/>
    <property type="molecule type" value="Genomic_DNA"/>
</dbReference>
<dbReference type="RefSeq" id="WP_254267251.1">
    <property type="nucleotide sequence ID" value="NZ_CP100400.1"/>
</dbReference>